<comment type="similarity">
    <text evidence="1">Belongs to the CFAP97 family.</text>
</comment>
<reference evidence="3 4" key="1">
    <citation type="journal article" date="2009" name="Science">
        <title>Green evolution and dynamic adaptations revealed by genomes of the marine picoeukaryotes Micromonas.</title>
        <authorList>
            <person name="Worden A.Z."/>
            <person name="Lee J.H."/>
            <person name="Mock T."/>
            <person name="Rouze P."/>
            <person name="Simmons M.P."/>
            <person name="Aerts A.L."/>
            <person name="Allen A.E."/>
            <person name="Cuvelier M.L."/>
            <person name="Derelle E."/>
            <person name="Everett M.V."/>
            <person name="Foulon E."/>
            <person name="Grimwood J."/>
            <person name="Gundlach H."/>
            <person name="Henrissat B."/>
            <person name="Napoli C."/>
            <person name="McDonald S.M."/>
            <person name="Parker M.S."/>
            <person name="Rombauts S."/>
            <person name="Salamov A."/>
            <person name="Von Dassow P."/>
            <person name="Badger J.H."/>
            <person name="Coutinho P.M."/>
            <person name="Demir E."/>
            <person name="Dubchak I."/>
            <person name="Gentemann C."/>
            <person name="Eikrem W."/>
            <person name="Gready J.E."/>
            <person name="John U."/>
            <person name="Lanier W."/>
            <person name="Lindquist E.A."/>
            <person name="Lucas S."/>
            <person name="Mayer K.F."/>
            <person name="Moreau H."/>
            <person name="Not F."/>
            <person name="Otillar R."/>
            <person name="Panaud O."/>
            <person name="Pangilinan J."/>
            <person name="Paulsen I."/>
            <person name="Piegu B."/>
            <person name="Poliakov A."/>
            <person name="Robbens S."/>
            <person name="Schmutz J."/>
            <person name="Toulza E."/>
            <person name="Wyss T."/>
            <person name="Zelensky A."/>
            <person name="Zhou K."/>
            <person name="Armbrust E.V."/>
            <person name="Bhattacharya D."/>
            <person name="Goodenough U.W."/>
            <person name="Van de Peer Y."/>
            <person name="Grigoriev I.V."/>
        </authorList>
    </citation>
    <scope>NUCLEOTIDE SEQUENCE [LARGE SCALE GENOMIC DNA]</scope>
    <source>
        <strain evidence="3 4">CCMP1545</strain>
    </source>
</reference>
<dbReference type="Proteomes" id="UP000001876">
    <property type="component" value="Unassembled WGS sequence"/>
</dbReference>
<dbReference type="GeneID" id="9689232"/>
<keyword evidence="4" id="KW-1185">Reference proteome</keyword>
<gene>
    <name evidence="3" type="ORF">MICPUCDRAFT_53441</name>
</gene>
<evidence type="ECO:0000313" key="3">
    <source>
        <dbReference type="EMBL" id="EEH51986.1"/>
    </source>
</evidence>
<proteinExistence type="inferred from homology"/>
<evidence type="ECO:0000256" key="2">
    <source>
        <dbReference type="SAM" id="MobiDB-lite"/>
    </source>
</evidence>
<dbReference type="EMBL" id="GG663749">
    <property type="protein sequence ID" value="EEH51986.1"/>
    <property type="molecule type" value="Genomic_DNA"/>
</dbReference>
<dbReference type="OrthoDB" id="1888292at2759"/>
<dbReference type="OMA" id="RIGHYPR"/>
<name>C1N6U2_MICPC</name>
<protein>
    <submittedName>
        <fullName evidence="3">Predicted protein</fullName>
    </submittedName>
</protein>
<dbReference type="STRING" id="564608.C1N6U2"/>
<dbReference type="PANTHER" id="PTHR23035">
    <property type="entry name" value="CILIA- AND FLAGELLA-ASSOCIATED PROTEIN 97-RELATED"/>
    <property type="match status" value="1"/>
</dbReference>
<dbReference type="KEGG" id="mpp:MICPUCDRAFT_53441"/>
<dbReference type="PANTHER" id="PTHR23035:SF2">
    <property type="entry name" value="KIAA1430 HOMOLOGUE"/>
    <property type="match status" value="1"/>
</dbReference>
<evidence type="ECO:0000313" key="4">
    <source>
        <dbReference type="Proteomes" id="UP000001876"/>
    </source>
</evidence>
<dbReference type="AlphaFoldDB" id="C1N6U2"/>
<sequence length="179" mass="20598">MRVKGGTGGGASLHGPSLPTPYQRWEAKQNLDHLKTKIKKVNASVDNKGTTPPKHLVVNAKKAQLEEDRLLEIESRNKLLLHHLHKIAERKGVEGYEKSPKKKSLLRGQAPDKPNTKSLNAIKRREETLRIERENALILKRIQSQNHKQSEFSVARMEKEWKETLEHRKYASQWVKPPE</sequence>
<dbReference type="Pfam" id="PF13879">
    <property type="entry name" value="Hmw_CFAP97"/>
    <property type="match status" value="1"/>
</dbReference>
<accession>C1N6U2</accession>
<feature type="region of interest" description="Disordered" evidence="2">
    <location>
        <begin position="92"/>
        <end position="117"/>
    </location>
</feature>
<feature type="compositionally biased region" description="Gly residues" evidence="2">
    <location>
        <begin position="1"/>
        <end position="12"/>
    </location>
</feature>
<organism evidence="4">
    <name type="scientific">Micromonas pusilla (strain CCMP1545)</name>
    <name type="common">Picoplanktonic green alga</name>
    <dbReference type="NCBI Taxonomy" id="564608"/>
    <lineage>
        <taxon>Eukaryota</taxon>
        <taxon>Viridiplantae</taxon>
        <taxon>Chlorophyta</taxon>
        <taxon>Mamiellophyceae</taxon>
        <taxon>Mamiellales</taxon>
        <taxon>Mamiellaceae</taxon>
        <taxon>Micromonas</taxon>
    </lineage>
</organism>
<evidence type="ECO:0000256" key="1">
    <source>
        <dbReference type="ARBA" id="ARBA00008315"/>
    </source>
</evidence>
<dbReference type="InterPro" id="IPR029488">
    <property type="entry name" value="Hmw/CFAP97"/>
</dbReference>
<dbReference type="eggNOG" id="ENOG502RZDZ">
    <property type="taxonomic scope" value="Eukaryota"/>
</dbReference>
<dbReference type="InterPro" id="IPR038791">
    <property type="entry name" value="Cfap97/Hemingway"/>
</dbReference>
<dbReference type="RefSeq" id="XP_003063613.1">
    <property type="nucleotide sequence ID" value="XM_003063567.1"/>
</dbReference>
<feature type="region of interest" description="Disordered" evidence="2">
    <location>
        <begin position="1"/>
        <end position="22"/>
    </location>
</feature>